<organism evidence="1 2">
    <name type="scientific">Deinococcus daejeonensis</name>
    <dbReference type="NCBI Taxonomy" id="1007098"/>
    <lineage>
        <taxon>Bacteria</taxon>
        <taxon>Thermotogati</taxon>
        <taxon>Deinococcota</taxon>
        <taxon>Deinococci</taxon>
        <taxon>Deinococcales</taxon>
        <taxon>Deinococcaceae</taxon>
        <taxon>Deinococcus</taxon>
    </lineage>
</organism>
<comment type="caution">
    <text evidence="1">The sequence shown here is derived from an EMBL/GenBank/DDBJ whole genome shotgun (WGS) entry which is preliminary data.</text>
</comment>
<gene>
    <name evidence="1" type="ORF">GCM10010842_25600</name>
</gene>
<reference evidence="2" key="1">
    <citation type="journal article" date="2019" name="Int. J. Syst. Evol. Microbiol.">
        <title>The Global Catalogue of Microorganisms (GCM) 10K type strain sequencing project: providing services to taxonomists for standard genome sequencing and annotation.</title>
        <authorList>
            <consortium name="The Broad Institute Genomics Platform"/>
            <consortium name="The Broad Institute Genome Sequencing Center for Infectious Disease"/>
            <person name="Wu L."/>
            <person name="Ma J."/>
        </authorList>
    </citation>
    <scope>NUCLEOTIDE SEQUENCE [LARGE SCALE GENOMIC DNA]</scope>
    <source>
        <strain evidence="2">JCM 16918</strain>
    </source>
</reference>
<evidence type="ECO:0000313" key="1">
    <source>
        <dbReference type="EMBL" id="GGN40591.1"/>
    </source>
</evidence>
<sequence length="161" mass="17462">MKSLPIALILLLTACNKDTMTIDYASPSNLKQICQTLTHAPDTKSLTATLGARSDDLDEPPAALPESLADLRVGSVGEHEESLWVKLTYTPTQQPTMSALEHELGPHRPAAPDDDSFHSVGQFTVETDGKPCIVFAYTQDMYADIPSSAAVMSVLMVYDRP</sequence>
<proteinExistence type="predicted"/>
<dbReference type="EMBL" id="BMOR01000011">
    <property type="protein sequence ID" value="GGN40591.1"/>
    <property type="molecule type" value="Genomic_DNA"/>
</dbReference>
<evidence type="ECO:0000313" key="2">
    <source>
        <dbReference type="Proteomes" id="UP000645517"/>
    </source>
</evidence>
<keyword evidence="2" id="KW-1185">Reference proteome</keyword>
<evidence type="ECO:0008006" key="3">
    <source>
        <dbReference type="Google" id="ProtNLM"/>
    </source>
</evidence>
<accession>A0ABQ2J6U6</accession>
<name>A0ABQ2J6U6_9DEIO</name>
<dbReference type="RefSeq" id="WP_189057424.1">
    <property type="nucleotide sequence ID" value="NZ_BMOR01000011.1"/>
</dbReference>
<dbReference type="Proteomes" id="UP000645517">
    <property type="component" value="Unassembled WGS sequence"/>
</dbReference>
<dbReference type="PROSITE" id="PS51257">
    <property type="entry name" value="PROKAR_LIPOPROTEIN"/>
    <property type="match status" value="1"/>
</dbReference>
<protein>
    <recommendedName>
        <fullName evidence="3">Lipoprotein</fullName>
    </recommendedName>
</protein>